<dbReference type="PROSITE" id="PS50937">
    <property type="entry name" value="HTH_MERR_2"/>
    <property type="match status" value="1"/>
</dbReference>
<keyword evidence="4" id="KW-1185">Reference proteome</keyword>
<keyword evidence="1 3" id="KW-0238">DNA-binding</keyword>
<evidence type="ECO:0000256" key="1">
    <source>
        <dbReference type="ARBA" id="ARBA00023125"/>
    </source>
</evidence>
<dbReference type="SMART" id="SM00422">
    <property type="entry name" value="HTH_MERR"/>
    <property type="match status" value="1"/>
</dbReference>
<dbReference type="InterPro" id="IPR000551">
    <property type="entry name" value="MerR-type_HTH_dom"/>
</dbReference>
<gene>
    <name evidence="3" type="ORF">BKA15_005089</name>
</gene>
<dbReference type="PRINTS" id="PR00040">
    <property type="entry name" value="HTHMERR"/>
</dbReference>
<dbReference type="RefSeq" id="WP_179755496.1">
    <property type="nucleotide sequence ID" value="NZ_JACCBU010000001.1"/>
</dbReference>
<comment type="caution">
    <text evidence="3">The sequence shown here is derived from an EMBL/GenBank/DDBJ whole genome shotgun (WGS) entry which is preliminary data.</text>
</comment>
<organism evidence="3 4">
    <name type="scientific">Microlunatus parietis</name>
    <dbReference type="NCBI Taxonomy" id="682979"/>
    <lineage>
        <taxon>Bacteria</taxon>
        <taxon>Bacillati</taxon>
        <taxon>Actinomycetota</taxon>
        <taxon>Actinomycetes</taxon>
        <taxon>Propionibacteriales</taxon>
        <taxon>Propionibacteriaceae</taxon>
        <taxon>Microlunatus</taxon>
    </lineage>
</organism>
<evidence type="ECO:0000313" key="4">
    <source>
        <dbReference type="Proteomes" id="UP000569914"/>
    </source>
</evidence>
<sequence length="156" mass="17604">MTLTATEVRQLIESTPPDQLPALTHSLTSQVFGDEVEKALTVAEVSELVGVSAHTLRYYERIGLVEVARDAHGYRCYDREAVGRIVFVTRLRLSDMPIRDIKRYVDLVNTGPDTVPDRLALLERHRDRIRQQIADLEFAEAVIDYKITTYGGNCGT</sequence>
<dbReference type="CDD" id="cd01109">
    <property type="entry name" value="HTH_YyaN"/>
    <property type="match status" value="1"/>
</dbReference>
<dbReference type="InterPro" id="IPR047057">
    <property type="entry name" value="MerR_fam"/>
</dbReference>
<dbReference type="EMBL" id="JACCBU010000001">
    <property type="protein sequence ID" value="NYE73760.1"/>
    <property type="molecule type" value="Genomic_DNA"/>
</dbReference>
<reference evidence="3 4" key="1">
    <citation type="submission" date="2020-07" db="EMBL/GenBank/DDBJ databases">
        <title>Sequencing the genomes of 1000 actinobacteria strains.</title>
        <authorList>
            <person name="Klenk H.-P."/>
        </authorList>
    </citation>
    <scope>NUCLEOTIDE SEQUENCE [LARGE SCALE GENOMIC DNA]</scope>
    <source>
        <strain evidence="3 4">DSM 22083</strain>
    </source>
</reference>
<dbReference type="PANTHER" id="PTHR30204:SF98">
    <property type="entry name" value="HTH-TYPE TRANSCRIPTIONAL REGULATOR ADHR"/>
    <property type="match status" value="1"/>
</dbReference>
<dbReference type="GO" id="GO:0003700">
    <property type="term" value="F:DNA-binding transcription factor activity"/>
    <property type="evidence" value="ECO:0007669"/>
    <property type="project" value="InterPro"/>
</dbReference>
<dbReference type="InterPro" id="IPR009061">
    <property type="entry name" value="DNA-bd_dom_put_sf"/>
</dbReference>
<feature type="domain" description="HTH merR-type" evidence="2">
    <location>
        <begin position="39"/>
        <end position="107"/>
    </location>
</feature>
<dbReference type="SUPFAM" id="SSF46955">
    <property type="entry name" value="Putative DNA-binding domain"/>
    <property type="match status" value="1"/>
</dbReference>
<dbReference type="AlphaFoldDB" id="A0A7Y9IBK0"/>
<proteinExistence type="predicted"/>
<dbReference type="Gene3D" id="1.10.1660.10">
    <property type="match status" value="1"/>
</dbReference>
<dbReference type="GO" id="GO:0003677">
    <property type="term" value="F:DNA binding"/>
    <property type="evidence" value="ECO:0007669"/>
    <property type="project" value="UniProtKB-KW"/>
</dbReference>
<evidence type="ECO:0000313" key="3">
    <source>
        <dbReference type="EMBL" id="NYE73760.1"/>
    </source>
</evidence>
<accession>A0A7Y9IBK0</accession>
<dbReference type="PANTHER" id="PTHR30204">
    <property type="entry name" value="REDOX-CYCLING DRUG-SENSING TRANSCRIPTIONAL ACTIVATOR SOXR"/>
    <property type="match status" value="1"/>
</dbReference>
<protein>
    <submittedName>
        <fullName evidence="3">DNA-binding transcriptional MerR regulator</fullName>
    </submittedName>
</protein>
<dbReference type="Proteomes" id="UP000569914">
    <property type="component" value="Unassembled WGS sequence"/>
</dbReference>
<dbReference type="Pfam" id="PF13411">
    <property type="entry name" value="MerR_1"/>
    <property type="match status" value="1"/>
</dbReference>
<dbReference type="PROSITE" id="PS00552">
    <property type="entry name" value="HTH_MERR_1"/>
    <property type="match status" value="1"/>
</dbReference>
<name>A0A7Y9IBK0_9ACTN</name>
<evidence type="ECO:0000259" key="2">
    <source>
        <dbReference type="PROSITE" id="PS50937"/>
    </source>
</evidence>